<reference evidence="1" key="1">
    <citation type="submission" date="2021-12" db="EMBL/GenBank/DDBJ databases">
        <authorList>
            <person name="Martin H S."/>
        </authorList>
    </citation>
    <scope>NUCLEOTIDE SEQUENCE</scope>
</reference>
<evidence type="ECO:0000313" key="2">
    <source>
        <dbReference type="Proteomes" id="UP000838878"/>
    </source>
</evidence>
<dbReference type="Proteomes" id="UP000838878">
    <property type="component" value="Chromosome 1"/>
</dbReference>
<organism evidence="1 2">
    <name type="scientific">Brenthis ino</name>
    <name type="common">lesser marbled fritillary</name>
    <dbReference type="NCBI Taxonomy" id="405034"/>
    <lineage>
        <taxon>Eukaryota</taxon>
        <taxon>Metazoa</taxon>
        <taxon>Ecdysozoa</taxon>
        <taxon>Arthropoda</taxon>
        <taxon>Hexapoda</taxon>
        <taxon>Insecta</taxon>
        <taxon>Pterygota</taxon>
        <taxon>Neoptera</taxon>
        <taxon>Endopterygota</taxon>
        <taxon>Lepidoptera</taxon>
        <taxon>Glossata</taxon>
        <taxon>Ditrysia</taxon>
        <taxon>Papilionoidea</taxon>
        <taxon>Nymphalidae</taxon>
        <taxon>Heliconiinae</taxon>
        <taxon>Argynnini</taxon>
        <taxon>Brenthis</taxon>
    </lineage>
</organism>
<feature type="non-terminal residue" evidence="1">
    <location>
        <position position="193"/>
    </location>
</feature>
<dbReference type="AlphaFoldDB" id="A0A8S4HZ22"/>
<evidence type="ECO:0000313" key="1">
    <source>
        <dbReference type="EMBL" id="CAH0712876.1"/>
    </source>
</evidence>
<proteinExistence type="predicted"/>
<name>A0A8S4HZ22_9NEOP</name>
<sequence length="193" mass="22446">MATLSEGDGMLRCTLNYRLMHPLTLFQSIDLHCKRKTYLKMNLKVFLLLNLIVIATGKKHKTNAYKYLQELLLNHYKNVDSVIHDKFRESCPIWSKDRNLDGNEEKMDLNRFFSSSHQIPLRYKSSPQADDAQKTDEKQKYKNTAKMIVQGLLDKCKGAFINMKKYSAVFDDDPTGTIDFFDPQEIIKCIQVV</sequence>
<gene>
    <name evidence="1" type="ORF">BINO364_LOCUS99</name>
</gene>
<dbReference type="EMBL" id="OV170221">
    <property type="protein sequence ID" value="CAH0712876.1"/>
    <property type="molecule type" value="Genomic_DNA"/>
</dbReference>
<accession>A0A8S4HZ22</accession>
<keyword evidence="2" id="KW-1185">Reference proteome</keyword>
<protein>
    <submittedName>
        <fullName evidence="1">Uncharacterized protein</fullName>
    </submittedName>
</protein>